<dbReference type="SUPFAM" id="SSF48695">
    <property type="entry name" value="Multiheme cytochromes"/>
    <property type="match status" value="1"/>
</dbReference>
<dbReference type="AlphaFoldDB" id="A0A937VXH4"/>
<organism evidence="1 2">
    <name type="scientific">Tectimicrobiota bacterium</name>
    <dbReference type="NCBI Taxonomy" id="2528274"/>
    <lineage>
        <taxon>Bacteria</taxon>
        <taxon>Pseudomonadati</taxon>
        <taxon>Nitrospinota/Tectimicrobiota group</taxon>
        <taxon>Candidatus Tectimicrobiota</taxon>
    </lineage>
</organism>
<reference evidence="1" key="1">
    <citation type="submission" date="2019-03" db="EMBL/GenBank/DDBJ databases">
        <title>Lake Tanganyika Metagenome-Assembled Genomes (MAGs).</title>
        <authorList>
            <person name="Tran P."/>
        </authorList>
    </citation>
    <scope>NUCLEOTIDE SEQUENCE</scope>
    <source>
        <strain evidence="1">K_DeepCast_65m_m2_066</strain>
    </source>
</reference>
<gene>
    <name evidence="1" type="ORF">FJZ47_03750</name>
</gene>
<evidence type="ECO:0000313" key="1">
    <source>
        <dbReference type="EMBL" id="MBM3222904.1"/>
    </source>
</evidence>
<evidence type="ECO:0000313" key="2">
    <source>
        <dbReference type="Proteomes" id="UP000712673"/>
    </source>
</evidence>
<dbReference type="EMBL" id="VGLS01000069">
    <property type="protein sequence ID" value="MBM3222904.1"/>
    <property type="molecule type" value="Genomic_DNA"/>
</dbReference>
<dbReference type="InterPro" id="IPR036280">
    <property type="entry name" value="Multihaem_cyt_sf"/>
</dbReference>
<comment type="caution">
    <text evidence="1">The sequence shown here is derived from an EMBL/GenBank/DDBJ whole genome shotgun (WGS) entry which is preliminary data.</text>
</comment>
<accession>A0A937VXH4</accession>
<dbReference type="Proteomes" id="UP000712673">
    <property type="component" value="Unassembled WGS sequence"/>
</dbReference>
<name>A0A937VXH4_UNCTE</name>
<protein>
    <submittedName>
        <fullName evidence="1">Uncharacterized protein</fullName>
    </submittedName>
</protein>
<sequence>MCITLLILTACRSDPVERALKGEFAPDVNNLVIFGYCQTCHIHRAFNPSEHLARVRPLYDRTPYTVTNQCRACHLVSEDTWNVKHRKTIFPADVRQNRYAAHEKRFLKDNPEFPSGGK</sequence>
<proteinExistence type="predicted"/>